<dbReference type="EMBL" id="HBUE01085901">
    <property type="protein sequence ID" value="CAG6479640.1"/>
    <property type="molecule type" value="Transcribed_RNA"/>
</dbReference>
<evidence type="ECO:0000256" key="1">
    <source>
        <dbReference type="SAM" id="MobiDB-lite"/>
    </source>
</evidence>
<protein>
    <submittedName>
        <fullName evidence="2">(northern house mosquito) hypothetical protein</fullName>
    </submittedName>
</protein>
<proteinExistence type="predicted"/>
<evidence type="ECO:0000313" key="2">
    <source>
        <dbReference type="EMBL" id="CAG6479640.1"/>
    </source>
</evidence>
<reference evidence="2" key="1">
    <citation type="submission" date="2021-05" db="EMBL/GenBank/DDBJ databases">
        <authorList>
            <person name="Alioto T."/>
            <person name="Alioto T."/>
            <person name="Gomez Garrido J."/>
        </authorList>
    </citation>
    <scope>NUCLEOTIDE SEQUENCE</scope>
</reference>
<accession>A0A8D8FQN9</accession>
<sequence length="114" mass="12785">MPSEIFHLRSPEAAHANPHRGKTVQMCLLRPGVRPKRRFGQAQQDPRRTESVRVRPVRRGLPADDRAAEPLQGALPAGRSKRSQRNQRAGQEARKQSRQGAGRVHQYGHAESTV</sequence>
<feature type="compositionally biased region" description="Basic and acidic residues" evidence="1">
    <location>
        <begin position="1"/>
        <end position="12"/>
    </location>
</feature>
<organism evidence="2">
    <name type="scientific">Culex pipiens</name>
    <name type="common">House mosquito</name>
    <dbReference type="NCBI Taxonomy" id="7175"/>
    <lineage>
        <taxon>Eukaryota</taxon>
        <taxon>Metazoa</taxon>
        <taxon>Ecdysozoa</taxon>
        <taxon>Arthropoda</taxon>
        <taxon>Hexapoda</taxon>
        <taxon>Insecta</taxon>
        <taxon>Pterygota</taxon>
        <taxon>Neoptera</taxon>
        <taxon>Endopterygota</taxon>
        <taxon>Diptera</taxon>
        <taxon>Nematocera</taxon>
        <taxon>Culicoidea</taxon>
        <taxon>Culicidae</taxon>
        <taxon>Culicinae</taxon>
        <taxon>Culicini</taxon>
        <taxon>Culex</taxon>
        <taxon>Culex</taxon>
    </lineage>
</organism>
<feature type="region of interest" description="Disordered" evidence="1">
    <location>
        <begin position="1"/>
        <end position="114"/>
    </location>
</feature>
<dbReference type="AlphaFoldDB" id="A0A8D8FQN9"/>
<name>A0A8D8FQN9_CULPI</name>